<dbReference type="Proteomes" id="UP000095463">
    <property type="component" value="Unassembled WGS sequence"/>
</dbReference>
<sequence>MAKDQKITVALTRKQTAPRNAAARSLREGQFQPKVEADPKAYKRKNKHKTDPVLEAKKQDGDGE</sequence>
<name>A0A1E5XHE3_9HYPH</name>
<dbReference type="Pfam" id="PF23876">
    <property type="entry name" value="DUF7230"/>
    <property type="match status" value="1"/>
</dbReference>
<gene>
    <name evidence="2" type="ORF">VW23_007265</name>
</gene>
<organism evidence="2 3">
    <name type="scientific">Devosia insulae DS-56</name>
    <dbReference type="NCBI Taxonomy" id="1116389"/>
    <lineage>
        <taxon>Bacteria</taxon>
        <taxon>Pseudomonadati</taxon>
        <taxon>Pseudomonadota</taxon>
        <taxon>Alphaproteobacteria</taxon>
        <taxon>Hyphomicrobiales</taxon>
        <taxon>Devosiaceae</taxon>
        <taxon>Devosia</taxon>
    </lineage>
</organism>
<protein>
    <submittedName>
        <fullName evidence="2">Uncharacterized protein</fullName>
    </submittedName>
</protein>
<feature type="region of interest" description="Disordered" evidence="1">
    <location>
        <begin position="1"/>
        <end position="64"/>
    </location>
</feature>
<evidence type="ECO:0000313" key="2">
    <source>
        <dbReference type="EMBL" id="OEO27904.1"/>
    </source>
</evidence>
<proteinExistence type="predicted"/>
<accession>A0A1E5XHE3</accession>
<dbReference type="AlphaFoldDB" id="A0A1E5XHE3"/>
<dbReference type="InterPro" id="IPR055654">
    <property type="entry name" value="DUF7230"/>
</dbReference>
<keyword evidence="3" id="KW-1185">Reference proteome</keyword>
<feature type="compositionally biased region" description="Basic and acidic residues" evidence="1">
    <location>
        <begin position="49"/>
        <end position="64"/>
    </location>
</feature>
<evidence type="ECO:0000256" key="1">
    <source>
        <dbReference type="SAM" id="MobiDB-lite"/>
    </source>
</evidence>
<evidence type="ECO:0000313" key="3">
    <source>
        <dbReference type="Proteomes" id="UP000095463"/>
    </source>
</evidence>
<dbReference type="RefSeq" id="WP_069912763.1">
    <property type="nucleotide sequence ID" value="NZ_LAJE02000410.1"/>
</dbReference>
<comment type="caution">
    <text evidence="2">The sequence shown here is derived from an EMBL/GenBank/DDBJ whole genome shotgun (WGS) entry which is preliminary data.</text>
</comment>
<reference evidence="2 3" key="1">
    <citation type="journal article" date="2015" name="Genome Announc.">
        <title>Genome Assemblies of Three Soil-Associated Devosia species: D. insulae, D. limi, and D. soli.</title>
        <authorList>
            <person name="Hassan Y.I."/>
            <person name="Lepp D."/>
            <person name="Zhou T."/>
        </authorList>
    </citation>
    <scope>NUCLEOTIDE SEQUENCE [LARGE SCALE GENOMIC DNA]</scope>
    <source>
        <strain evidence="2 3">DS-56</strain>
    </source>
</reference>
<dbReference type="EMBL" id="LAJE02000410">
    <property type="protein sequence ID" value="OEO27904.1"/>
    <property type="molecule type" value="Genomic_DNA"/>
</dbReference>
<dbReference type="OrthoDB" id="7951106at2"/>